<accession>A0A075SEA2</accession>
<evidence type="ECO:0000256" key="2">
    <source>
        <dbReference type="SAM" id="Phobius"/>
    </source>
</evidence>
<dbReference type="InterPro" id="IPR003675">
    <property type="entry name" value="Rce1/LyrA-like_dom"/>
</dbReference>
<keyword evidence="2" id="KW-0472">Membrane</keyword>
<organism evidence="4 5">
    <name type="scientific">Streptococcus suis 6407</name>
    <dbReference type="NCBI Taxonomy" id="1214179"/>
    <lineage>
        <taxon>Bacteria</taxon>
        <taxon>Bacillati</taxon>
        <taxon>Bacillota</taxon>
        <taxon>Bacilli</taxon>
        <taxon>Lactobacillales</taxon>
        <taxon>Streptococcaceae</taxon>
        <taxon>Streptococcus</taxon>
    </lineage>
</organism>
<keyword evidence="2" id="KW-0812">Transmembrane</keyword>
<dbReference type="MEROPS" id="G05.007"/>
<feature type="domain" description="CAAX prenyl protease 2/Lysostaphin resistance protein A-like" evidence="3">
    <location>
        <begin position="122"/>
        <end position="214"/>
    </location>
</feature>
<evidence type="ECO:0000313" key="4">
    <source>
        <dbReference type="EMBL" id="AIG43692.1"/>
    </source>
</evidence>
<feature type="transmembrane region" description="Helical" evidence="2">
    <location>
        <begin position="12"/>
        <end position="33"/>
    </location>
</feature>
<dbReference type="GO" id="GO:0004175">
    <property type="term" value="F:endopeptidase activity"/>
    <property type="evidence" value="ECO:0007669"/>
    <property type="project" value="UniProtKB-ARBA"/>
</dbReference>
<feature type="transmembrane region" description="Helical" evidence="2">
    <location>
        <begin position="156"/>
        <end position="173"/>
    </location>
</feature>
<dbReference type="EMBL" id="CP008921">
    <property type="protein sequence ID" value="AIG43692.1"/>
    <property type="molecule type" value="Genomic_DNA"/>
</dbReference>
<keyword evidence="4" id="KW-0378">Hydrolase</keyword>
<dbReference type="PATRIC" id="fig|1214179.4.peg.1266"/>
<proteinExistence type="inferred from homology"/>
<dbReference type="RefSeq" id="WP_024381422.1">
    <property type="nucleotide sequence ID" value="NZ_ALLE01000002.1"/>
</dbReference>
<dbReference type="AlphaFoldDB" id="A0A075SEA2"/>
<evidence type="ECO:0000259" key="3">
    <source>
        <dbReference type="Pfam" id="PF02517"/>
    </source>
</evidence>
<dbReference type="Proteomes" id="UP000028185">
    <property type="component" value="Chromosome"/>
</dbReference>
<feature type="transmembrane region" description="Helical" evidence="2">
    <location>
        <begin position="90"/>
        <end position="107"/>
    </location>
</feature>
<dbReference type="Pfam" id="PF02517">
    <property type="entry name" value="Rce1-like"/>
    <property type="match status" value="1"/>
</dbReference>
<dbReference type="PANTHER" id="PTHR36435">
    <property type="entry name" value="SLR1288 PROTEIN"/>
    <property type="match status" value="1"/>
</dbReference>
<dbReference type="InterPro" id="IPR052710">
    <property type="entry name" value="CAAX_protease"/>
</dbReference>
<keyword evidence="4" id="KW-0645">Protease</keyword>
<comment type="similarity">
    <text evidence="1">Belongs to the UPF0177 family.</text>
</comment>
<gene>
    <name evidence="4" type="ORF">ID09_06490</name>
</gene>
<sequence length="224" mass="25807">MLKFIKHIASLFLFFVAYQIISGFLMVGPSLQAIPEFPAQLIENMIWICAIIGIVLGIAFTIVLWKFVYSRYTIDYSVSSSWFHKIQWPILLYIAFFIFQLLIPISESQNQTLVIQFVSAYPLVSFLSVVIFAPILEELIFRGLLATYFFPKMADMKAVGIYLAVTGSLFSLVHMPTTIPQFLIYFTMGLNLGWLYLIRRDIRYPIALHMLNNGISYLMILFLV</sequence>
<evidence type="ECO:0000313" key="5">
    <source>
        <dbReference type="Proteomes" id="UP000028185"/>
    </source>
</evidence>
<dbReference type="PANTHER" id="PTHR36435:SF1">
    <property type="entry name" value="CAAX AMINO TERMINAL PROTEASE FAMILY PROTEIN"/>
    <property type="match status" value="1"/>
</dbReference>
<protein>
    <submittedName>
        <fullName evidence="4">CAAX protease</fullName>
    </submittedName>
</protein>
<reference evidence="4 5" key="1">
    <citation type="journal article" date="2014" name="Genome Announc.">
        <title>Whole-Genome Sequence of Streptococcus suis Serotype 4 Reference Strain 6407.</title>
        <authorList>
            <person name="Wang K."/>
            <person name="Chen J."/>
            <person name="Yao H."/>
            <person name="Lu C."/>
        </authorList>
    </citation>
    <scope>NUCLEOTIDE SEQUENCE [LARGE SCALE GENOMIC DNA]</scope>
    <source>
        <strain evidence="4">6407</strain>
    </source>
</reference>
<keyword evidence="2" id="KW-1133">Transmembrane helix</keyword>
<dbReference type="GO" id="GO:0080120">
    <property type="term" value="P:CAAX-box protein maturation"/>
    <property type="evidence" value="ECO:0007669"/>
    <property type="project" value="UniProtKB-ARBA"/>
</dbReference>
<feature type="transmembrane region" description="Helical" evidence="2">
    <location>
        <begin position="45"/>
        <end position="69"/>
    </location>
</feature>
<feature type="transmembrane region" description="Helical" evidence="2">
    <location>
        <begin position="179"/>
        <end position="197"/>
    </location>
</feature>
<dbReference type="HOGENOM" id="CLU_079560_6_0_9"/>
<dbReference type="GO" id="GO:0006508">
    <property type="term" value="P:proteolysis"/>
    <property type="evidence" value="ECO:0007669"/>
    <property type="project" value="UniProtKB-KW"/>
</dbReference>
<evidence type="ECO:0000256" key="1">
    <source>
        <dbReference type="ARBA" id="ARBA00009067"/>
    </source>
</evidence>
<feature type="transmembrane region" description="Helical" evidence="2">
    <location>
        <begin position="204"/>
        <end position="223"/>
    </location>
</feature>
<feature type="transmembrane region" description="Helical" evidence="2">
    <location>
        <begin position="113"/>
        <end position="136"/>
    </location>
</feature>
<name>A0A075SEA2_STRSU</name>